<dbReference type="PANTHER" id="PTHR36203:SF1">
    <property type="entry name" value="ASCORBATE-SPECIFIC PTS SYSTEM EIIA COMPONENT"/>
    <property type="match status" value="1"/>
</dbReference>
<evidence type="ECO:0000256" key="1">
    <source>
        <dbReference type="ARBA" id="ARBA00004496"/>
    </source>
</evidence>
<dbReference type="Gene3D" id="3.40.930.10">
    <property type="entry name" value="Mannitol-specific EII, Chain A"/>
    <property type="match status" value="1"/>
</dbReference>
<evidence type="ECO:0000256" key="9">
    <source>
        <dbReference type="ARBA" id="ARBA00041175"/>
    </source>
</evidence>
<organism evidence="12 13">
    <name type="scientific">Bifidobacterium bombi DSM 19703</name>
    <dbReference type="NCBI Taxonomy" id="1341695"/>
    <lineage>
        <taxon>Bacteria</taxon>
        <taxon>Bacillati</taxon>
        <taxon>Actinomycetota</taxon>
        <taxon>Actinomycetes</taxon>
        <taxon>Bifidobacteriales</taxon>
        <taxon>Bifidobacteriaceae</taxon>
        <taxon>Bifidobacterium</taxon>
    </lineage>
</organism>
<evidence type="ECO:0000256" key="3">
    <source>
        <dbReference type="ARBA" id="ARBA00022490"/>
    </source>
</evidence>
<feature type="domain" description="PTS EIIA type-2" evidence="11">
    <location>
        <begin position="7"/>
        <end position="149"/>
    </location>
</feature>
<protein>
    <recommendedName>
        <fullName evidence="9">Ascorbate-specific PTS system EIIA component</fullName>
    </recommendedName>
    <alternativeName>
        <fullName evidence="10">Ascorbate-specific phosphotransferase enzyme IIA component</fullName>
    </alternativeName>
</protein>
<dbReference type="GO" id="GO:0016301">
    <property type="term" value="F:kinase activity"/>
    <property type="evidence" value="ECO:0007669"/>
    <property type="project" value="UniProtKB-KW"/>
</dbReference>
<gene>
    <name evidence="12" type="ORF">BBOMB_1001</name>
</gene>
<keyword evidence="3" id="KW-0963">Cytoplasm</keyword>
<keyword evidence="13" id="KW-1185">Reference proteome</keyword>
<dbReference type="InterPro" id="IPR051351">
    <property type="entry name" value="Ascorbate-PTS_EIIA_comp"/>
</dbReference>
<evidence type="ECO:0000259" key="11">
    <source>
        <dbReference type="PROSITE" id="PS51094"/>
    </source>
</evidence>
<evidence type="ECO:0000313" key="12">
    <source>
        <dbReference type="EMBL" id="KFF31616.1"/>
    </source>
</evidence>
<name>A0A080N3L5_9BIFI</name>
<keyword evidence="7" id="KW-0418">Kinase</keyword>
<dbReference type="STRING" id="1341695.BBOMB_1001"/>
<evidence type="ECO:0000256" key="7">
    <source>
        <dbReference type="ARBA" id="ARBA00022777"/>
    </source>
</evidence>
<proteinExistence type="predicted"/>
<keyword evidence="4" id="KW-0597">Phosphoprotein</keyword>
<dbReference type="eggNOG" id="COG1762">
    <property type="taxonomic scope" value="Bacteria"/>
</dbReference>
<dbReference type="PANTHER" id="PTHR36203">
    <property type="entry name" value="ASCORBATE-SPECIFIC PTS SYSTEM EIIA COMPONENT"/>
    <property type="match status" value="1"/>
</dbReference>
<dbReference type="PROSITE" id="PS51094">
    <property type="entry name" value="PTS_EIIA_TYPE_2"/>
    <property type="match status" value="1"/>
</dbReference>
<dbReference type="InterPro" id="IPR002178">
    <property type="entry name" value="PTS_EIIA_type-2_dom"/>
</dbReference>
<dbReference type="Proteomes" id="UP000028730">
    <property type="component" value="Unassembled WGS sequence"/>
</dbReference>
<evidence type="ECO:0000256" key="2">
    <source>
        <dbReference type="ARBA" id="ARBA00022448"/>
    </source>
</evidence>
<sequence length="149" mass="15784">MATDINGFLPDSAFQLDVAAQDWKDAIRLAGQGLVNAGFTTDAYTDEMIETVEKMGPYIVIAPGLALAHSRPSDAVLETGLSWVRLSTPVKFGNEANDPVSLVIGLAGRDENEHVSVMSAIAGSLSDAEKTRKLAAAKSPEEIRAILNS</sequence>
<comment type="subcellular location">
    <subcellularLocation>
        <location evidence="1">Cytoplasm</location>
    </subcellularLocation>
</comment>
<accession>A0A080N3L5</accession>
<evidence type="ECO:0000256" key="6">
    <source>
        <dbReference type="ARBA" id="ARBA00022683"/>
    </source>
</evidence>
<comment type="caution">
    <text evidence="12">The sequence shown here is derived from an EMBL/GenBank/DDBJ whole genome shotgun (WGS) entry which is preliminary data.</text>
</comment>
<comment type="function">
    <text evidence="8">The phosphoenolpyruvate-dependent sugar phosphotransferase system (sugar PTS), a major carbohydrate active transport system, catalyzes the phosphorylation of incoming sugar substrates concomitantly with their translocation across the cell membrane. The enzyme II UlaABC PTS system is involved in ascorbate transport.</text>
</comment>
<dbReference type="InterPro" id="IPR016152">
    <property type="entry name" value="PTrfase/Anion_transptr"/>
</dbReference>
<dbReference type="OrthoDB" id="1634238at2"/>
<keyword evidence="5 12" id="KW-0808">Transferase</keyword>
<reference evidence="12 13" key="1">
    <citation type="journal article" date="2014" name="Appl. Environ. Microbiol.">
        <title>Genomic encyclopedia of type strains of the genus Bifidobacterium.</title>
        <authorList>
            <person name="Milani C."/>
            <person name="Lugli G.A."/>
            <person name="Duranti S."/>
            <person name="Turroni F."/>
            <person name="Bottacini F."/>
            <person name="Mangifesta M."/>
            <person name="Sanchez B."/>
            <person name="Viappiani A."/>
            <person name="Mancabelli L."/>
            <person name="Taminiau B."/>
            <person name="Delcenserie V."/>
            <person name="Barrangou R."/>
            <person name="Margolles A."/>
            <person name="van Sinderen D."/>
            <person name="Ventura M."/>
        </authorList>
    </citation>
    <scope>NUCLEOTIDE SEQUENCE [LARGE SCALE GENOMIC DNA]</scope>
    <source>
        <strain evidence="12 13">DSM 19703</strain>
    </source>
</reference>
<evidence type="ECO:0000256" key="4">
    <source>
        <dbReference type="ARBA" id="ARBA00022553"/>
    </source>
</evidence>
<dbReference type="GO" id="GO:0005737">
    <property type="term" value="C:cytoplasm"/>
    <property type="evidence" value="ECO:0007669"/>
    <property type="project" value="UniProtKB-SubCell"/>
</dbReference>
<evidence type="ECO:0000313" key="13">
    <source>
        <dbReference type="Proteomes" id="UP000028730"/>
    </source>
</evidence>
<dbReference type="EMBL" id="ATLK01000001">
    <property type="protein sequence ID" value="KFF31616.1"/>
    <property type="molecule type" value="Genomic_DNA"/>
</dbReference>
<dbReference type="SUPFAM" id="SSF55804">
    <property type="entry name" value="Phoshotransferase/anion transport protein"/>
    <property type="match status" value="1"/>
</dbReference>
<evidence type="ECO:0000256" key="5">
    <source>
        <dbReference type="ARBA" id="ARBA00022679"/>
    </source>
</evidence>
<dbReference type="AlphaFoldDB" id="A0A080N3L5"/>
<evidence type="ECO:0000256" key="8">
    <source>
        <dbReference type="ARBA" id="ARBA00037387"/>
    </source>
</evidence>
<dbReference type="GO" id="GO:0009401">
    <property type="term" value="P:phosphoenolpyruvate-dependent sugar phosphotransferase system"/>
    <property type="evidence" value="ECO:0007669"/>
    <property type="project" value="UniProtKB-KW"/>
</dbReference>
<keyword evidence="2" id="KW-0813">Transport</keyword>
<keyword evidence="6" id="KW-0598">Phosphotransferase system</keyword>
<evidence type="ECO:0000256" key="10">
    <source>
        <dbReference type="ARBA" id="ARBA00042072"/>
    </source>
</evidence>
<dbReference type="RefSeq" id="WP_044088059.1">
    <property type="nucleotide sequence ID" value="NZ_ATLK01000001.1"/>
</dbReference>
<dbReference type="Pfam" id="PF00359">
    <property type="entry name" value="PTS_EIIA_2"/>
    <property type="match status" value="1"/>
</dbReference>